<dbReference type="Proteomes" id="UP000292082">
    <property type="component" value="Unassembled WGS sequence"/>
</dbReference>
<dbReference type="EMBL" id="ML145249">
    <property type="protein sequence ID" value="TBU52472.1"/>
    <property type="molecule type" value="Genomic_DNA"/>
</dbReference>
<sequence>IYGEQLFWAGYGYPLWVPDGEGGELFIGDVGWMRQGEFRPLFNSREDTDDPIHFDKGVPQNFTVLDRLKLGRTSYQTPFCLRPESMTRGVERSETVREYPLFGFVTEGPSGACLFLPCPPITESITAGRYIKSYMRENFSNWVEFANALDGWGLSLTDRDILFISGTTKTTHWKVAAWSEDIVK</sequence>
<evidence type="ECO:0000313" key="2">
    <source>
        <dbReference type="Proteomes" id="UP000292082"/>
    </source>
</evidence>
<protein>
    <submittedName>
        <fullName evidence="1">Uncharacterized protein</fullName>
    </submittedName>
</protein>
<evidence type="ECO:0000313" key="1">
    <source>
        <dbReference type="EMBL" id="TBU52472.1"/>
    </source>
</evidence>
<accession>A0A4Q9PGP7</accession>
<organism evidence="1 2">
    <name type="scientific">Dichomitus squalens</name>
    <dbReference type="NCBI Taxonomy" id="114155"/>
    <lineage>
        <taxon>Eukaryota</taxon>
        <taxon>Fungi</taxon>
        <taxon>Dikarya</taxon>
        <taxon>Basidiomycota</taxon>
        <taxon>Agaricomycotina</taxon>
        <taxon>Agaricomycetes</taxon>
        <taxon>Polyporales</taxon>
        <taxon>Polyporaceae</taxon>
        <taxon>Dichomitus</taxon>
    </lineage>
</organism>
<gene>
    <name evidence="1" type="ORF">BD310DRAFT_997709</name>
</gene>
<reference evidence="1 2" key="1">
    <citation type="submission" date="2019-01" db="EMBL/GenBank/DDBJ databases">
        <title>Draft genome sequences of three monokaryotic isolates of the white-rot basidiomycete fungus Dichomitus squalens.</title>
        <authorList>
            <consortium name="DOE Joint Genome Institute"/>
            <person name="Lopez S.C."/>
            <person name="Andreopoulos B."/>
            <person name="Pangilinan J."/>
            <person name="Lipzen A."/>
            <person name="Riley R."/>
            <person name="Ahrendt S."/>
            <person name="Ng V."/>
            <person name="Barry K."/>
            <person name="Daum C."/>
            <person name="Grigoriev I.V."/>
            <person name="Hilden K.S."/>
            <person name="Makela M.R."/>
            <person name="de Vries R.P."/>
        </authorList>
    </citation>
    <scope>NUCLEOTIDE SEQUENCE [LARGE SCALE GENOMIC DNA]</scope>
    <source>
        <strain evidence="1 2">CBS 464.89</strain>
    </source>
</reference>
<feature type="non-terminal residue" evidence="1">
    <location>
        <position position="1"/>
    </location>
</feature>
<dbReference type="STRING" id="114155.A0A4Q9PGP7"/>
<keyword evidence="2" id="KW-1185">Reference proteome</keyword>
<name>A0A4Q9PGP7_9APHY</name>
<dbReference type="AlphaFoldDB" id="A0A4Q9PGP7"/>
<proteinExistence type="predicted"/>